<keyword evidence="5" id="KW-1133">Transmembrane helix</keyword>
<evidence type="ECO:0000313" key="9">
    <source>
        <dbReference type="EMBL" id="EMF16091.1"/>
    </source>
</evidence>
<dbReference type="GO" id="GO:0005506">
    <property type="term" value="F:iron ion binding"/>
    <property type="evidence" value="ECO:0007669"/>
    <property type="project" value="InterPro"/>
</dbReference>
<dbReference type="InterPro" id="IPR050665">
    <property type="entry name" value="Cytochrome_P450_Monooxygen"/>
</dbReference>
<organism evidence="9 10">
    <name type="scientific">Sphaerulina musiva (strain SO2202)</name>
    <name type="common">Poplar stem canker fungus</name>
    <name type="synonym">Septoria musiva</name>
    <dbReference type="NCBI Taxonomy" id="692275"/>
    <lineage>
        <taxon>Eukaryota</taxon>
        <taxon>Fungi</taxon>
        <taxon>Dikarya</taxon>
        <taxon>Ascomycota</taxon>
        <taxon>Pezizomycotina</taxon>
        <taxon>Dothideomycetes</taxon>
        <taxon>Dothideomycetidae</taxon>
        <taxon>Mycosphaerellales</taxon>
        <taxon>Mycosphaerellaceae</taxon>
        <taxon>Sphaerulina</taxon>
    </lineage>
</organism>
<evidence type="ECO:0000256" key="6">
    <source>
        <dbReference type="ARBA" id="ARBA00023002"/>
    </source>
</evidence>
<dbReference type="eggNOG" id="ENOG502SSCR">
    <property type="taxonomic scope" value="Eukaryota"/>
</dbReference>
<evidence type="ECO:0000256" key="4">
    <source>
        <dbReference type="ARBA" id="ARBA00022723"/>
    </source>
</evidence>
<evidence type="ECO:0000256" key="5">
    <source>
        <dbReference type="ARBA" id="ARBA00022989"/>
    </source>
</evidence>
<comment type="subcellular location">
    <subcellularLocation>
        <location evidence="1">Membrane</location>
    </subcellularLocation>
</comment>
<protein>
    <recommendedName>
        <fullName evidence="11">Cytochrome P450</fullName>
    </recommendedName>
</protein>
<dbReference type="GeneID" id="27899575"/>
<proteinExistence type="predicted"/>
<dbReference type="STRING" id="692275.M3C760"/>
<keyword evidence="7" id="KW-0408">Iron</keyword>
<evidence type="ECO:0008006" key="11">
    <source>
        <dbReference type="Google" id="ProtNLM"/>
    </source>
</evidence>
<dbReference type="GO" id="GO:0020037">
    <property type="term" value="F:heme binding"/>
    <property type="evidence" value="ECO:0007669"/>
    <property type="project" value="InterPro"/>
</dbReference>
<dbReference type="OMA" id="TEINIQW"/>
<dbReference type="PANTHER" id="PTHR24282:SF211">
    <property type="entry name" value="CYTOCHROME P450-RELATED"/>
    <property type="match status" value="1"/>
</dbReference>
<dbReference type="Proteomes" id="UP000016931">
    <property type="component" value="Unassembled WGS sequence"/>
</dbReference>
<keyword evidence="3" id="KW-0812">Transmembrane</keyword>
<dbReference type="GO" id="GO:0016020">
    <property type="term" value="C:membrane"/>
    <property type="evidence" value="ECO:0007669"/>
    <property type="project" value="UniProtKB-SubCell"/>
</dbReference>
<keyword evidence="4" id="KW-0479">Metal-binding</keyword>
<name>M3C760_SPHMS</name>
<evidence type="ECO:0000256" key="1">
    <source>
        <dbReference type="ARBA" id="ARBA00004370"/>
    </source>
</evidence>
<accession>M3C760</accession>
<dbReference type="RefSeq" id="XP_016764212.1">
    <property type="nucleotide sequence ID" value="XM_016902438.1"/>
</dbReference>
<dbReference type="AlphaFoldDB" id="M3C760"/>
<sequence>MIGVMQFVIAGVILLVITALGLWRTLAVWNRREPCACQRRNTRRGDSSGCQQIIRAEVLDSSTTDVAQQGPSRRRLKNGLDPRESRAIPNKRLVHAFGINNCFTTAEKQRCAAFKALATKLVILDEEEWIWLADEVDGVCKRHLRSQTKQKLSSLIQLVTMKSILGPLCGFDSSRTDVDAELQVLASEINHQWLRSKEGLTEENKFANQPRLRQALAVIAPAWDGRDETENPLNLILPGYETLWRVVLRGFLEVVFRAKEPDRANWGRALQDFVVDPSLDQLDTGLPQYGGVSVHMIVKEALRLYPPTRRIYRAYQVGAAEPFEASADIEALHRDVATWGVNALKFDPTRWLGNCDHACFRKDNFMPFGNQPFVCVARGRGVKEGEKCLPFGVSMIAVILGGLVAAAGDNTKLVCAGSEWKTDEPLKTGREDYYAENLEVTGSTLVFLHGASGEMTWFRDMKPSNEAARIDYRIAVPP</sequence>
<keyword evidence="6" id="KW-0560">Oxidoreductase</keyword>
<dbReference type="PANTHER" id="PTHR24282">
    <property type="entry name" value="CYTOCHROME P450 FAMILY MEMBER"/>
    <property type="match status" value="1"/>
</dbReference>
<evidence type="ECO:0000313" key="10">
    <source>
        <dbReference type="Proteomes" id="UP000016931"/>
    </source>
</evidence>
<keyword evidence="8" id="KW-0472">Membrane</keyword>
<dbReference type="SUPFAM" id="SSF48264">
    <property type="entry name" value="Cytochrome P450"/>
    <property type="match status" value="1"/>
</dbReference>
<dbReference type="OrthoDB" id="10029320at2759"/>
<evidence type="ECO:0000256" key="7">
    <source>
        <dbReference type="ARBA" id="ARBA00023004"/>
    </source>
</evidence>
<dbReference type="GO" id="GO:0004497">
    <property type="term" value="F:monooxygenase activity"/>
    <property type="evidence" value="ECO:0007669"/>
    <property type="project" value="InterPro"/>
</dbReference>
<dbReference type="HOGENOM" id="CLU_044612_0_0_1"/>
<dbReference type="Gene3D" id="1.10.630.10">
    <property type="entry name" value="Cytochrome P450"/>
    <property type="match status" value="1"/>
</dbReference>
<evidence type="ECO:0000256" key="2">
    <source>
        <dbReference type="ARBA" id="ARBA00022617"/>
    </source>
</evidence>
<keyword evidence="10" id="KW-1185">Reference proteome</keyword>
<reference evidence="9 10" key="1">
    <citation type="journal article" date="2012" name="PLoS Pathog.">
        <title>Diverse lifestyles and strategies of plant pathogenesis encoded in the genomes of eighteen Dothideomycetes fungi.</title>
        <authorList>
            <person name="Ohm R.A."/>
            <person name="Feau N."/>
            <person name="Henrissat B."/>
            <person name="Schoch C.L."/>
            <person name="Horwitz B.A."/>
            <person name="Barry K.W."/>
            <person name="Condon B.J."/>
            <person name="Copeland A.C."/>
            <person name="Dhillon B."/>
            <person name="Glaser F."/>
            <person name="Hesse C.N."/>
            <person name="Kosti I."/>
            <person name="LaButti K."/>
            <person name="Lindquist E.A."/>
            <person name="Lucas S."/>
            <person name="Salamov A.A."/>
            <person name="Bradshaw R.E."/>
            <person name="Ciuffetti L."/>
            <person name="Hamelin R.C."/>
            <person name="Kema G.H.J."/>
            <person name="Lawrence C."/>
            <person name="Scott J.A."/>
            <person name="Spatafora J.W."/>
            <person name="Turgeon B.G."/>
            <person name="de Wit P.J.G.M."/>
            <person name="Zhong S."/>
            <person name="Goodwin S.B."/>
            <person name="Grigoriev I.V."/>
        </authorList>
    </citation>
    <scope>NUCLEOTIDE SEQUENCE [LARGE SCALE GENOMIC DNA]</scope>
    <source>
        <strain evidence="9 10">SO2202</strain>
    </source>
</reference>
<dbReference type="GO" id="GO:0016705">
    <property type="term" value="F:oxidoreductase activity, acting on paired donors, with incorporation or reduction of molecular oxygen"/>
    <property type="evidence" value="ECO:0007669"/>
    <property type="project" value="InterPro"/>
</dbReference>
<evidence type="ECO:0000256" key="8">
    <source>
        <dbReference type="ARBA" id="ARBA00023136"/>
    </source>
</evidence>
<dbReference type="EMBL" id="KB456261">
    <property type="protein sequence ID" value="EMF16091.1"/>
    <property type="molecule type" value="Genomic_DNA"/>
</dbReference>
<gene>
    <name evidence="9" type="ORF">SEPMUDRAFT_131637</name>
</gene>
<dbReference type="InterPro" id="IPR036396">
    <property type="entry name" value="Cyt_P450_sf"/>
</dbReference>
<evidence type="ECO:0000256" key="3">
    <source>
        <dbReference type="ARBA" id="ARBA00022692"/>
    </source>
</evidence>
<keyword evidence="2" id="KW-0349">Heme</keyword>